<feature type="compositionally biased region" description="Basic and acidic residues" evidence="1">
    <location>
        <begin position="259"/>
        <end position="268"/>
    </location>
</feature>
<proteinExistence type="predicted"/>
<accession>A0A813IUV0</accession>
<protein>
    <submittedName>
        <fullName evidence="2">Uncharacterized protein</fullName>
    </submittedName>
</protein>
<dbReference type="AlphaFoldDB" id="A0A813IUV0"/>
<name>A0A813IUV0_POLGL</name>
<evidence type="ECO:0000313" key="2">
    <source>
        <dbReference type="EMBL" id="CAE8656974.1"/>
    </source>
</evidence>
<feature type="compositionally biased region" description="Gly residues" evidence="1">
    <location>
        <begin position="321"/>
        <end position="339"/>
    </location>
</feature>
<evidence type="ECO:0000256" key="1">
    <source>
        <dbReference type="SAM" id="MobiDB-lite"/>
    </source>
</evidence>
<feature type="compositionally biased region" description="Low complexity" evidence="1">
    <location>
        <begin position="190"/>
        <end position="199"/>
    </location>
</feature>
<comment type="caution">
    <text evidence="2">The sequence shown here is derived from an EMBL/GenBank/DDBJ whole genome shotgun (WGS) entry which is preliminary data.</text>
</comment>
<feature type="region of interest" description="Disordered" evidence="1">
    <location>
        <begin position="229"/>
        <end position="350"/>
    </location>
</feature>
<feature type="region of interest" description="Disordered" evidence="1">
    <location>
        <begin position="184"/>
        <end position="217"/>
    </location>
</feature>
<gene>
    <name evidence="2" type="ORF">PGLA2088_LOCUS12501</name>
</gene>
<feature type="compositionally biased region" description="Pro residues" evidence="1">
    <location>
        <begin position="310"/>
        <end position="320"/>
    </location>
</feature>
<organism evidence="2 3">
    <name type="scientific">Polarella glacialis</name>
    <name type="common">Dinoflagellate</name>
    <dbReference type="NCBI Taxonomy" id="89957"/>
    <lineage>
        <taxon>Eukaryota</taxon>
        <taxon>Sar</taxon>
        <taxon>Alveolata</taxon>
        <taxon>Dinophyceae</taxon>
        <taxon>Suessiales</taxon>
        <taxon>Suessiaceae</taxon>
        <taxon>Polarella</taxon>
    </lineage>
</organism>
<reference evidence="2" key="1">
    <citation type="submission" date="2021-02" db="EMBL/GenBank/DDBJ databases">
        <authorList>
            <person name="Dougan E. K."/>
            <person name="Rhodes N."/>
            <person name="Thang M."/>
            <person name="Chan C."/>
        </authorList>
    </citation>
    <scope>NUCLEOTIDE SEQUENCE</scope>
</reference>
<dbReference type="EMBL" id="CAJNNW010014764">
    <property type="protein sequence ID" value="CAE8656974.1"/>
    <property type="molecule type" value="Genomic_DNA"/>
</dbReference>
<evidence type="ECO:0000313" key="3">
    <source>
        <dbReference type="Proteomes" id="UP000626109"/>
    </source>
</evidence>
<sequence>AHTGKMLLANHDRDVWQEDRARAVKARPRFQPVMEIDNPRKGRLPTRPSMSRPSSIAFCYSAAANGQTAMEMQISMPGSMESPEPIVKQHGVLSWSFVRALVELNYECTHLDLYQEIRKQMLKVKEMGLPRMDQEVLLTIATPLSKPGVMRLCQPVQVPAHQLGRGNSLGQSMRLNPPVVVPPPPPGYVASQQSASASSGYGREAPEPMYPGARPPQRCASELIHHNVEGRDGGSFKVHGTSYAPPQQPVQQQQHFNRAPRDVSHESQFDYSGRPQPAAPEWPDHSVLPLPPPPPRTNSNAGHGAASELPLPPPPPPPVPGGGKGWGAPGQPGYGGKGGQVPWSAPVYGR</sequence>
<dbReference type="Proteomes" id="UP000626109">
    <property type="component" value="Unassembled WGS sequence"/>
</dbReference>
<feature type="non-terminal residue" evidence="2">
    <location>
        <position position="1"/>
    </location>
</feature>